<protein>
    <submittedName>
        <fullName evidence="1">Uncharacterized protein</fullName>
    </submittedName>
</protein>
<dbReference type="Proteomes" id="UP000646667">
    <property type="component" value="Segment"/>
</dbReference>
<dbReference type="EMBL" id="MN988534">
    <property type="protein sequence ID" value="QIG74026.1"/>
    <property type="molecule type" value="Genomic_DNA"/>
</dbReference>
<keyword evidence="2" id="KW-1185">Reference proteome</keyword>
<reference evidence="1 2" key="1">
    <citation type="submission" date="2020-01" db="EMBL/GenBank/DDBJ databases">
        <title>Patterns of diversity and host range of bacteriophage communities associated with bean-nodulatin bacteria.</title>
        <authorList>
            <person name="Vann Cauwenberghe J."/>
            <person name="Santamaria R.I."/>
            <person name="Bustos P."/>
            <person name="Juarez S."/>
            <person name="Gonzalez V."/>
        </authorList>
    </citation>
    <scope>NUCLEOTIDE SEQUENCE [LARGE SCALE GENOMIC DNA]</scope>
    <source>
        <strain evidence="2">RHph</strain>
    </source>
</reference>
<gene>
    <name evidence="1" type="ORF">EVC06_251</name>
</gene>
<proteinExistence type="predicted"/>
<organism evidence="1 2">
    <name type="scientific">Rhizobium phage RHph_N34</name>
    <dbReference type="NCBI Taxonomy" id="2509586"/>
    <lineage>
        <taxon>Viruses</taxon>
        <taxon>Duplodnaviria</taxon>
        <taxon>Heunggongvirae</taxon>
        <taxon>Uroviricota</taxon>
        <taxon>Caudoviricetes</taxon>
        <taxon>Pootjesviridae</taxon>
        <taxon>Staniewskivirinae</taxon>
        <taxon>Trinifflemingvirus</taxon>
        <taxon>Trinifflemingvirus N34</taxon>
    </lineage>
</organism>
<evidence type="ECO:0000313" key="2">
    <source>
        <dbReference type="Proteomes" id="UP000646667"/>
    </source>
</evidence>
<sequence length="71" mass="8552">MNITILQEEGYFWREQMFPAVPQIGAKLQMAEGDKIFLYEVVEVIFKEDRSHVRRGDMNYYVAIRVKFIHR</sequence>
<evidence type="ECO:0000313" key="1">
    <source>
        <dbReference type="EMBL" id="QIG74026.1"/>
    </source>
</evidence>
<accession>A0A7S5REG5</accession>
<name>A0A7S5REG5_9CAUD</name>